<comment type="caution">
    <text evidence="1">The sequence shown here is derived from an EMBL/GenBank/DDBJ whole genome shotgun (WGS) entry which is preliminary data.</text>
</comment>
<dbReference type="Proteomes" id="UP000320735">
    <property type="component" value="Unassembled WGS sequence"/>
</dbReference>
<evidence type="ECO:0000313" key="2">
    <source>
        <dbReference type="Proteomes" id="UP000320735"/>
    </source>
</evidence>
<evidence type="ECO:0000313" key="1">
    <source>
        <dbReference type="EMBL" id="TWU11298.1"/>
    </source>
</evidence>
<reference evidence="1 2" key="1">
    <citation type="submission" date="2019-02" db="EMBL/GenBank/DDBJ databases">
        <title>Deep-cultivation of Planctomycetes and their phenomic and genomic characterization uncovers novel biology.</title>
        <authorList>
            <person name="Wiegand S."/>
            <person name="Jogler M."/>
            <person name="Boedeker C."/>
            <person name="Pinto D."/>
            <person name="Vollmers J."/>
            <person name="Rivas-Marin E."/>
            <person name="Kohn T."/>
            <person name="Peeters S.H."/>
            <person name="Heuer A."/>
            <person name="Rast P."/>
            <person name="Oberbeckmann S."/>
            <person name="Bunk B."/>
            <person name="Jeske O."/>
            <person name="Meyerdierks A."/>
            <person name="Storesund J.E."/>
            <person name="Kallscheuer N."/>
            <person name="Luecker S."/>
            <person name="Lage O.M."/>
            <person name="Pohl T."/>
            <person name="Merkel B.J."/>
            <person name="Hornburger P."/>
            <person name="Mueller R.-W."/>
            <person name="Bruemmer F."/>
            <person name="Labrenz M."/>
            <person name="Spormann A.M."/>
            <person name="Op Den Camp H."/>
            <person name="Overmann J."/>
            <person name="Amann R."/>
            <person name="Jetten M.S.M."/>
            <person name="Mascher T."/>
            <person name="Medema M.H."/>
            <person name="Devos D.P."/>
            <person name="Kaster A.-K."/>
            <person name="Ovreas L."/>
            <person name="Rohde M."/>
            <person name="Galperin M.Y."/>
            <person name="Jogler C."/>
        </authorList>
    </citation>
    <scope>NUCLEOTIDE SEQUENCE [LARGE SCALE GENOMIC DNA]</scope>
    <source>
        <strain evidence="1 2">CA54</strain>
    </source>
</reference>
<accession>A0A5C6BGY4</accession>
<gene>
    <name evidence="1" type="ORF">CA54_01030</name>
</gene>
<dbReference type="AlphaFoldDB" id="A0A5C6BGY4"/>
<dbReference type="EMBL" id="SJPP01000001">
    <property type="protein sequence ID" value="TWU11298.1"/>
    <property type="molecule type" value="Genomic_DNA"/>
</dbReference>
<organism evidence="1 2">
    <name type="scientific">Symmachiella macrocystis</name>
    <dbReference type="NCBI Taxonomy" id="2527985"/>
    <lineage>
        <taxon>Bacteria</taxon>
        <taxon>Pseudomonadati</taxon>
        <taxon>Planctomycetota</taxon>
        <taxon>Planctomycetia</taxon>
        <taxon>Planctomycetales</taxon>
        <taxon>Planctomycetaceae</taxon>
        <taxon>Symmachiella</taxon>
    </lineage>
</organism>
<proteinExistence type="predicted"/>
<sequence>MPRSGYCGSWVGNGQMSDREWPYNLPIWRRAHRSTSPDGRMVAEIDPAYEVSMSNPTYGLLRLSGGLELKACNPSFIWSDDSRYLAVPQFCAYCIILRRQRMLIIDTQDRRVFESADQAYYFQPESFADGQLVATKEPSKTAKQIHWRIPNDLEKFKVIKTRWVQVARKN</sequence>
<protein>
    <submittedName>
        <fullName evidence="1">Uncharacterized protein</fullName>
    </submittedName>
</protein>
<name>A0A5C6BGY4_9PLAN</name>
<keyword evidence="2" id="KW-1185">Reference proteome</keyword>